<dbReference type="Pfam" id="PF00788">
    <property type="entry name" value="RA"/>
    <property type="match status" value="1"/>
</dbReference>
<dbReference type="PROSITE" id="PS50200">
    <property type="entry name" value="RA"/>
    <property type="match status" value="1"/>
</dbReference>
<dbReference type="SUPFAM" id="SSF54236">
    <property type="entry name" value="Ubiquitin-like"/>
    <property type="match status" value="1"/>
</dbReference>
<keyword evidence="3" id="KW-1185">Reference proteome</keyword>
<organism evidence="3 4">
    <name type="scientific">Saccoglossus kowalevskii</name>
    <name type="common">Acorn worm</name>
    <dbReference type="NCBI Taxonomy" id="10224"/>
    <lineage>
        <taxon>Eukaryota</taxon>
        <taxon>Metazoa</taxon>
        <taxon>Hemichordata</taxon>
        <taxon>Enteropneusta</taxon>
        <taxon>Harrimaniidae</taxon>
        <taxon>Saccoglossus</taxon>
    </lineage>
</organism>
<dbReference type="GeneID" id="100378471"/>
<sequence length="415" mass="47645">MELKVWVEGIQRIICGVSENTTCQDIVIALAHATGMTGRFSLVEKCRNTERPLPPSENLLRVLSKWGHYASEVQFILRRSGDSPASSRPSSGRRKSQDKTSSELTELLSLPKKKTFPLKKSLTFSGGVNSYVFKRKDFQENVIDNPQTACEDLIKLVNLQKEKLQCQEEDLHKMELDIKSLESYENADSQLQDVENEREELERSSQKTENELGEMDFWEDELNLEQSNNESLAKDLKSLKERIEEIDNKLVQYNNQIQRLTADVTNIEKQHKKEKEMKSQAMEEKGKQLQAEFDLLKKEFDLQENIGDLNEKSISELKGQIEKFEKEIEDKKKQEDEIDNQLKEINLQDFEVTSASVSPPLTVKHARCSTPLNDLMNTHDAFTIPRAGSGRYFHGNPRLLQNAEPSSENPEGIWV</sequence>
<evidence type="ECO:0000259" key="2">
    <source>
        <dbReference type="PROSITE" id="PS50200"/>
    </source>
</evidence>
<feature type="region of interest" description="Disordered" evidence="1">
    <location>
        <begin position="80"/>
        <end position="105"/>
    </location>
</feature>
<dbReference type="Gene3D" id="3.10.20.90">
    <property type="entry name" value="Phosphatidylinositol 3-kinase Catalytic Subunit, Chain A, domain 1"/>
    <property type="match status" value="1"/>
</dbReference>
<protein>
    <submittedName>
        <fullName evidence="4">Ras association domain-containing protein 8-like</fullName>
    </submittedName>
</protein>
<gene>
    <name evidence="4" type="primary">LOC100378471</name>
</gene>
<dbReference type="SMART" id="SM00314">
    <property type="entry name" value="RA"/>
    <property type="match status" value="1"/>
</dbReference>
<feature type="region of interest" description="Disordered" evidence="1">
    <location>
        <begin position="187"/>
        <end position="210"/>
    </location>
</feature>
<dbReference type="PANTHER" id="PTHR15286">
    <property type="entry name" value="RAS-ASSOCIATING DOMAIN CONTAINING PROTEIN"/>
    <property type="match status" value="1"/>
</dbReference>
<evidence type="ECO:0000256" key="1">
    <source>
        <dbReference type="SAM" id="MobiDB-lite"/>
    </source>
</evidence>
<dbReference type="InterPro" id="IPR029071">
    <property type="entry name" value="Ubiquitin-like_domsf"/>
</dbReference>
<feature type="compositionally biased region" description="Basic and acidic residues" evidence="1">
    <location>
        <begin position="200"/>
        <end position="210"/>
    </location>
</feature>
<dbReference type="PANTHER" id="PTHR15286:SF6">
    <property type="entry name" value="GH01133P"/>
    <property type="match status" value="1"/>
</dbReference>
<accession>A0ABM0GS61</accession>
<name>A0ABM0GS61_SACKO</name>
<dbReference type="Proteomes" id="UP000694865">
    <property type="component" value="Unplaced"/>
</dbReference>
<feature type="domain" description="Ras-associating" evidence="2">
    <location>
        <begin position="1"/>
        <end position="82"/>
    </location>
</feature>
<dbReference type="RefSeq" id="XP_002736175.1">
    <property type="nucleotide sequence ID" value="XM_002736129.2"/>
</dbReference>
<proteinExistence type="predicted"/>
<dbReference type="InterPro" id="IPR000159">
    <property type="entry name" value="RA_dom"/>
</dbReference>
<evidence type="ECO:0000313" key="4">
    <source>
        <dbReference type="RefSeq" id="XP_002736175.1"/>
    </source>
</evidence>
<evidence type="ECO:0000313" key="3">
    <source>
        <dbReference type="Proteomes" id="UP000694865"/>
    </source>
</evidence>
<dbReference type="InterPro" id="IPR033593">
    <property type="entry name" value="N-RASSF"/>
</dbReference>
<reference evidence="4" key="1">
    <citation type="submission" date="2025-08" db="UniProtKB">
        <authorList>
            <consortium name="RefSeq"/>
        </authorList>
    </citation>
    <scope>IDENTIFICATION</scope>
    <source>
        <tissue evidence="4">Testes</tissue>
    </source>
</reference>
<dbReference type="InterPro" id="IPR048944">
    <property type="entry name" value="RASSF8_RA"/>
</dbReference>
<dbReference type="CDD" id="cd16134">
    <property type="entry name" value="RA_RASSF8"/>
    <property type="match status" value="1"/>
</dbReference>